<organism evidence="1 2">
    <name type="scientific">Nitrospira lenta</name>
    <dbReference type="NCBI Taxonomy" id="1436998"/>
    <lineage>
        <taxon>Bacteria</taxon>
        <taxon>Pseudomonadati</taxon>
        <taxon>Nitrospirota</taxon>
        <taxon>Nitrospiria</taxon>
        <taxon>Nitrospirales</taxon>
        <taxon>Nitrospiraceae</taxon>
        <taxon>Nitrospira</taxon>
    </lineage>
</organism>
<dbReference type="RefSeq" id="WP_146216100.1">
    <property type="nucleotide sequence ID" value="NZ_OUNR01000001.1"/>
</dbReference>
<protein>
    <submittedName>
        <fullName evidence="1">Uncharacterized protein</fullName>
    </submittedName>
</protein>
<dbReference type="EMBL" id="OUNR01000001">
    <property type="protein sequence ID" value="SPP63969.1"/>
    <property type="molecule type" value="Genomic_DNA"/>
</dbReference>
<dbReference type="Proteomes" id="UP000248168">
    <property type="component" value="Unassembled WGS sequence"/>
</dbReference>
<evidence type="ECO:0000313" key="1">
    <source>
        <dbReference type="EMBL" id="SPP63969.1"/>
    </source>
</evidence>
<reference evidence="2" key="1">
    <citation type="submission" date="2018-04" db="EMBL/GenBank/DDBJ databases">
        <authorList>
            <person name="Lucker S."/>
            <person name="Sakoula D."/>
        </authorList>
    </citation>
    <scope>NUCLEOTIDE SEQUENCE [LARGE SCALE GENOMIC DNA]</scope>
</reference>
<dbReference type="AlphaFoldDB" id="A0A330L451"/>
<sequence length="258" mass="29016">MKFFSIKPGSTPIIVGKDCFTLPADQLARIRERLRAFHMLLIRLPLIARESPGKEPLELLSNHVSFSFMHDYPETDVPLIVLTEEDLSGDQAGKLSQLDRTIAKALCQMISTANQASRPIVMRDKRVDAKQTCPLCYPENKYAVLRVPKNYASLLAEKRGGYVSCKECGIRVLLSAEELASFKLRTLQTKEFVRAGYGSDGKLENCPKCLATGISRGLILLRIAKGQVVARMCRNWMTVQQECEFNQVRQGDTWVTTF</sequence>
<accession>A0A330L451</accession>
<dbReference type="InParanoid" id="A0A330L451"/>
<dbReference type="OrthoDB" id="9830406at2"/>
<gene>
    <name evidence="1" type="ORF">NITLEN_11055</name>
</gene>
<proteinExistence type="predicted"/>
<name>A0A330L451_9BACT</name>
<keyword evidence="2" id="KW-1185">Reference proteome</keyword>
<evidence type="ECO:0000313" key="2">
    <source>
        <dbReference type="Proteomes" id="UP000248168"/>
    </source>
</evidence>